<evidence type="ECO:0000259" key="2">
    <source>
        <dbReference type="Pfam" id="PF20235"/>
    </source>
</evidence>
<dbReference type="Proteomes" id="UP001341281">
    <property type="component" value="Chromosome 02"/>
</dbReference>
<evidence type="ECO:0000313" key="4">
    <source>
        <dbReference type="Proteomes" id="UP001341281"/>
    </source>
</evidence>
<reference evidence="3 4" key="1">
    <citation type="submission" date="2024-02" db="EMBL/GenBank/DDBJ databases">
        <title>High-quality chromosome-scale genome assembly of Pensacola bahiagrass (Paspalum notatum Flugge var. saurae).</title>
        <authorList>
            <person name="Vega J.M."/>
            <person name="Podio M."/>
            <person name="Orjuela J."/>
            <person name="Siena L.A."/>
            <person name="Pessino S.C."/>
            <person name="Combes M.C."/>
            <person name="Mariac C."/>
            <person name="Albertini E."/>
            <person name="Pupilli F."/>
            <person name="Ortiz J.P.A."/>
            <person name="Leblanc O."/>
        </authorList>
    </citation>
    <scope>NUCLEOTIDE SEQUENCE [LARGE SCALE GENOMIC DNA]</scope>
    <source>
        <strain evidence="3">R1</strain>
        <tissue evidence="3">Leaf</tissue>
    </source>
</reference>
<dbReference type="PANTHER" id="PTHR33120">
    <property type="entry name" value="EXPRESSED PROTEIN-RELATED"/>
    <property type="match status" value="1"/>
</dbReference>
<dbReference type="Pfam" id="PF20235">
    <property type="entry name" value="PIR2-like_helical"/>
    <property type="match status" value="2"/>
</dbReference>
<dbReference type="Pfam" id="PF12274">
    <property type="entry name" value="DUF3615"/>
    <property type="match status" value="1"/>
</dbReference>
<dbReference type="InterPro" id="IPR022059">
    <property type="entry name" value="DUF3615"/>
</dbReference>
<dbReference type="AlphaFoldDB" id="A0AAQ3PU07"/>
<feature type="domain" description="PIR2-like helical" evidence="2">
    <location>
        <begin position="17"/>
        <end position="135"/>
    </location>
</feature>
<gene>
    <name evidence="3" type="ORF">U9M48_006279</name>
</gene>
<organism evidence="3 4">
    <name type="scientific">Paspalum notatum var. saurae</name>
    <dbReference type="NCBI Taxonomy" id="547442"/>
    <lineage>
        <taxon>Eukaryota</taxon>
        <taxon>Viridiplantae</taxon>
        <taxon>Streptophyta</taxon>
        <taxon>Embryophyta</taxon>
        <taxon>Tracheophyta</taxon>
        <taxon>Spermatophyta</taxon>
        <taxon>Magnoliopsida</taxon>
        <taxon>Liliopsida</taxon>
        <taxon>Poales</taxon>
        <taxon>Poaceae</taxon>
        <taxon>PACMAD clade</taxon>
        <taxon>Panicoideae</taxon>
        <taxon>Andropogonodae</taxon>
        <taxon>Paspaleae</taxon>
        <taxon>Paspalinae</taxon>
        <taxon>Paspalum</taxon>
    </lineage>
</organism>
<proteinExistence type="predicted"/>
<dbReference type="EMBL" id="CP144746">
    <property type="protein sequence ID" value="WVZ55644.1"/>
    <property type="molecule type" value="Genomic_DNA"/>
</dbReference>
<feature type="domain" description="DUF3615" evidence="1">
    <location>
        <begin position="504"/>
        <end position="603"/>
    </location>
</feature>
<name>A0AAQ3PU07_PASNO</name>
<protein>
    <submittedName>
        <fullName evidence="3">Uncharacterized protein</fullName>
    </submittedName>
</protein>
<evidence type="ECO:0000259" key="1">
    <source>
        <dbReference type="Pfam" id="PF12274"/>
    </source>
</evidence>
<accession>A0AAQ3PU07</accession>
<dbReference type="InterPro" id="IPR046527">
    <property type="entry name" value="PIR2-like_helical"/>
</dbReference>
<feature type="domain" description="PIR2-like helical" evidence="2">
    <location>
        <begin position="277"/>
        <end position="390"/>
    </location>
</feature>
<dbReference type="PANTHER" id="PTHR33120:SF63">
    <property type="entry name" value="PIR2-LIKE HELICAL DOMAIN-CONTAINING PROTEIN"/>
    <property type="match status" value="1"/>
</dbReference>
<sequence length="677" mass="76060">MGRRRGGLLTPRAAEGHISGYYREALVQLPADEFPKLLTAGVCFGLLDPVSNIIVNTAMRASSPRRKKRKRSEQQMIEEEEVVDKKEALALVAKRSLHGLVAFLVSYFRYLDSREALRYLCLAKADLLVAVRLIHLDRFAMPSSSTTNHSSTRFNVALKCAAVSGKHPCPDTFSAIWLSLATSSPMDQRQQLIQLSSHPRIQELLRKIPLVHPQSSPRKQPSNSLATSLPMDQLSSRPRIQELLDHLLSNPRKQPRKVDVPFQVAQLAWSRIFLLLDTIHCLYLKAIARFPRGDLRMTHHRGLLKAGHCFGPMDDPVSNIILNTIWYDTAFPPQEEFLADMLLTQSLARTQARSACGLILFLCTRFPGLTTGAAVDFLLQAGANLHDAISRVQCEGHEASGSLEEAYTKAARATWHPEPEALAKLYTQLPHHLPAEVLSSLRTSDRSLTAEEVETISASLHGVLGSQTPHRVPKLRPQAARRVRHDRARFSKDHLFFRRIVDNALKSKDPPGYQLHVICGVNEKVADNGKHGYYDLKDGHPYCHINFLARPRGSPTATPTLFFAECSKDDDNTKVFCCCAVDPSKDDGRCCRCEKNGTPIVHPTFERYRGCDTDFVDMACEITMMTDELFSLGSSRTQVFWLKKQDSVYFDPRWDTELAEYKNKAEDADPENSICII</sequence>
<keyword evidence="4" id="KW-1185">Reference proteome</keyword>
<evidence type="ECO:0000313" key="3">
    <source>
        <dbReference type="EMBL" id="WVZ55644.1"/>
    </source>
</evidence>